<dbReference type="Pfam" id="PF08818">
    <property type="entry name" value="DUF1801"/>
    <property type="match status" value="1"/>
</dbReference>
<organism evidence="2 3">
    <name type="scientific">Cryobacterium cryoconiti</name>
    <dbReference type="NCBI Taxonomy" id="1259239"/>
    <lineage>
        <taxon>Bacteria</taxon>
        <taxon>Bacillati</taxon>
        <taxon>Actinomycetota</taxon>
        <taxon>Actinomycetes</taxon>
        <taxon>Micrococcales</taxon>
        <taxon>Microbacteriaceae</taxon>
        <taxon>Cryobacterium</taxon>
    </lineage>
</organism>
<comment type="caution">
    <text evidence="2">The sequence shown here is derived from an EMBL/GenBank/DDBJ whole genome shotgun (WGS) entry which is preliminary data.</text>
</comment>
<evidence type="ECO:0000313" key="2">
    <source>
        <dbReference type="EMBL" id="TFD31205.1"/>
    </source>
</evidence>
<dbReference type="AlphaFoldDB" id="A0A4Y8JWE2"/>
<name>A0A4Y8JWE2_9MICO</name>
<proteinExistence type="predicted"/>
<evidence type="ECO:0000259" key="1">
    <source>
        <dbReference type="Pfam" id="PF08818"/>
    </source>
</evidence>
<evidence type="ECO:0000313" key="3">
    <source>
        <dbReference type="Proteomes" id="UP000297472"/>
    </source>
</evidence>
<dbReference type="RefSeq" id="WP_134424195.1">
    <property type="nucleotide sequence ID" value="NZ_SOHA01000017.1"/>
</dbReference>
<reference evidence="2 3" key="1">
    <citation type="submission" date="2019-03" db="EMBL/GenBank/DDBJ databases">
        <title>Genomics of glacier-inhabiting Cryobacterium strains.</title>
        <authorList>
            <person name="Liu Q."/>
            <person name="Xin Y.-H."/>
        </authorList>
    </citation>
    <scope>NUCLEOTIDE SEQUENCE [LARGE SCALE GENOMIC DNA]</scope>
    <source>
        <strain evidence="2 3">TMT1-51</strain>
    </source>
</reference>
<dbReference type="OrthoDB" id="3236524at2"/>
<keyword evidence="3" id="KW-1185">Reference proteome</keyword>
<feature type="domain" description="YdhG-like" evidence="1">
    <location>
        <begin position="16"/>
        <end position="108"/>
    </location>
</feature>
<dbReference type="SUPFAM" id="SSF159888">
    <property type="entry name" value="YdhG-like"/>
    <property type="match status" value="1"/>
</dbReference>
<protein>
    <submittedName>
        <fullName evidence="2">DUF1801 domain-containing protein</fullName>
    </submittedName>
</protein>
<dbReference type="EMBL" id="SOHA01000017">
    <property type="protein sequence ID" value="TFD31205.1"/>
    <property type="molecule type" value="Genomic_DNA"/>
</dbReference>
<accession>A0A4Y8JWE2</accession>
<dbReference type="Proteomes" id="UP000297472">
    <property type="component" value="Unassembled WGS sequence"/>
</dbReference>
<dbReference type="Gene3D" id="3.90.1150.200">
    <property type="match status" value="1"/>
</dbReference>
<gene>
    <name evidence="2" type="ORF">E3T49_06735</name>
</gene>
<dbReference type="InterPro" id="IPR014922">
    <property type="entry name" value="YdhG-like"/>
</dbReference>
<sequence length="114" mass="11951">MNSIEESLAAVPQPERDALQHVIDIARRLAPDAVDGVSYGLPTLKVNGSPLLGVSASAEHLSVFPFSPAAVDAVRAHLGGFSLSKGTIRFTTDHPVPDDVLEQIVAARLAEITG</sequence>